<feature type="domain" description="Protein kinase" evidence="8">
    <location>
        <begin position="15"/>
        <end position="248"/>
    </location>
</feature>
<keyword evidence="5 9" id="KW-0418">Kinase</keyword>
<accession>A0A652KZL8</accession>
<dbReference type="PANTHER" id="PTHR43289:SF6">
    <property type="entry name" value="SERINE_THREONINE-PROTEIN KINASE NEKL-3"/>
    <property type="match status" value="1"/>
</dbReference>
<evidence type="ECO:0000256" key="7">
    <source>
        <dbReference type="SAM" id="MobiDB-lite"/>
    </source>
</evidence>
<dbReference type="RefSeq" id="WP_147983619.1">
    <property type="nucleotide sequence ID" value="NZ_RDBM01000035.1"/>
</dbReference>
<keyword evidence="6" id="KW-0067">ATP-binding</keyword>
<dbReference type="SUPFAM" id="SSF56112">
    <property type="entry name" value="Protein kinase-like (PK-like)"/>
    <property type="match status" value="1"/>
</dbReference>
<evidence type="ECO:0000256" key="2">
    <source>
        <dbReference type="ARBA" id="ARBA00022527"/>
    </source>
</evidence>
<dbReference type="PROSITE" id="PS50011">
    <property type="entry name" value="PROTEIN_KINASE_DOM"/>
    <property type="match status" value="1"/>
</dbReference>
<name>A0A652KZL8_9ACTN</name>
<dbReference type="AlphaFoldDB" id="A0A652KZL8"/>
<keyword evidence="2 9" id="KW-0723">Serine/threonine-protein kinase</keyword>
<dbReference type="InterPro" id="IPR000719">
    <property type="entry name" value="Prot_kinase_dom"/>
</dbReference>
<comment type="caution">
    <text evidence="9">The sequence shown here is derived from an EMBL/GenBank/DDBJ whole genome shotgun (WGS) entry which is preliminary data.</text>
</comment>
<dbReference type="Gene3D" id="1.10.510.10">
    <property type="entry name" value="Transferase(Phosphotransferase) domain 1"/>
    <property type="match status" value="1"/>
</dbReference>
<dbReference type="PANTHER" id="PTHR43289">
    <property type="entry name" value="MITOGEN-ACTIVATED PROTEIN KINASE KINASE KINASE 20-RELATED"/>
    <property type="match status" value="1"/>
</dbReference>
<protein>
    <recommendedName>
        <fullName evidence="1">non-specific serine/threonine protein kinase</fullName>
        <ecNumber evidence="1">2.7.11.1</ecNumber>
    </recommendedName>
</protein>
<dbReference type="EMBL" id="RDBM01000035">
    <property type="protein sequence ID" value="TXS28378.1"/>
    <property type="molecule type" value="Genomic_DNA"/>
</dbReference>
<organism evidence="9">
    <name type="scientific">Streptomyces sp. gb1(2016)</name>
    <dbReference type="NCBI Taxonomy" id="1828321"/>
    <lineage>
        <taxon>Bacteria</taxon>
        <taxon>Bacillati</taxon>
        <taxon>Actinomycetota</taxon>
        <taxon>Actinomycetes</taxon>
        <taxon>Kitasatosporales</taxon>
        <taxon>Streptomycetaceae</taxon>
        <taxon>Streptomyces</taxon>
    </lineage>
</organism>
<keyword evidence="4" id="KW-0547">Nucleotide-binding</keyword>
<dbReference type="EC" id="2.7.11.1" evidence="1"/>
<evidence type="ECO:0000259" key="8">
    <source>
        <dbReference type="PROSITE" id="PS50011"/>
    </source>
</evidence>
<evidence type="ECO:0000256" key="3">
    <source>
        <dbReference type="ARBA" id="ARBA00022679"/>
    </source>
</evidence>
<evidence type="ECO:0000256" key="4">
    <source>
        <dbReference type="ARBA" id="ARBA00022741"/>
    </source>
</evidence>
<evidence type="ECO:0000256" key="5">
    <source>
        <dbReference type="ARBA" id="ARBA00022777"/>
    </source>
</evidence>
<sequence length="318" mass="32537">MEHLRGDDPVRIGPYTVLGRFDSGSPSSTAPRPRYIARSADGNRTVLIFLPCAGADPSRWVAEARHACALPLPGFLPVDEVGGTPAAPWCAAPYVAALPLPDALVAHGGPLPEPFVRAMGVALASSLRAAHAGGVIHAGLSPSAVLVTPGGIRLTDFGTVRSAGADGEHRGSVPGLDHASLPPEQMTGGRPRPLGDMYGIGAVLSYASTGHTVPEREELPEGLRAVITACLARDPAQRPEAAALEAVFAARAGRPVPDAGAPRAMSGPQATVLDAPFAADLPPRVAVALARTAAAVLAAEPPTQLLETHSSRVTGTRD</sequence>
<dbReference type="GO" id="GO:0004674">
    <property type="term" value="F:protein serine/threonine kinase activity"/>
    <property type="evidence" value="ECO:0007669"/>
    <property type="project" value="UniProtKB-KW"/>
</dbReference>
<keyword evidence="3" id="KW-0808">Transferase</keyword>
<feature type="region of interest" description="Disordered" evidence="7">
    <location>
        <begin position="165"/>
        <end position="184"/>
    </location>
</feature>
<dbReference type="SMART" id="SM00220">
    <property type="entry name" value="S_TKc"/>
    <property type="match status" value="1"/>
</dbReference>
<reference evidence="9" key="1">
    <citation type="submission" date="2018-10" db="EMBL/GenBank/DDBJ databases">
        <authorList>
            <person name="Hariharan J."/>
            <person name="Choudoir M.J."/>
            <person name="Diebold P."/>
            <person name="Panke-Buisse K."/>
            <person name="Campbell A.N."/>
            <person name="Buckley D.H."/>
        </authorList>
    </citation>
    <scope>NUCLEOTIDE SEQUENCE</scope>
    <source>
        <strain evidence="9">Gb1</strain>
    </source>
</reference>
<evidence type="ECO:0000313" key="9">
    <source>
        <dbReference type="EMBL" id="TXS28378.1"/>
    </source>
</evidence>
<dbReference type="GO" id="GO:0005524">
    <property type="term" value="F:ATP binding"/>
    <property type="evidence" value="ECO:0007669"/>
    <property type="project" value="UniProtKB-KW"/>
</dbReference>
<gene>
    <name evidence="9" type="ORF">EAO74_12590</name>
</gene>
<evidence type="ECO:0000256" key="1">
    <source>
        <dbReference type="ARBA" id="ARBA00012513"/>
    </source>
</evidence>
<evidence type="ECO:0000256" key="6">
    <source>
        <dbReference type="ARBA" id="ARBA00022840"/>
    </source>
</evidence>
<proteinExistence type="predicted"/>
<dbReference type="InterPro" id="IPR011009">
    <property type="entry name" value="Kinase-like_dom_sf"/>
</dbReference>